<dbReference type="Pfam" id="PF00440">
    <property type="entry name" value="TetR_N"/>
    <property type="match status" value="2"/>
</dbReference>
<dbReference type="PRINTS" id="PR00455">
    <property type="entry name" value="HTHTETR"/>
</dbReference>
<name>A0A1M7S8E8_FERGO</name>
<evidence type="ECO:0000259" key="3">
    <source>
        <dbReference type="PROSITE" id="PS50977"/>
    </source>
</evidence>
<organism evidence="4 5">
    <name type="scientific">Fervidobacterium gondwanense DSM 13020</name>
    <dbReference type="NCBI Taxonomy" id="1121883"/>
    <lineage>
        <taxon>Bacteria</taxon>
        <taxon>Thermotogati</taxon>
        <taxon>Thermotogota</taxon>
        <taxon>Thermotogae</taxon>
        <taxon>Thermotogales</taxon>
        <taxon>Fervidobacteriaceae</taxon>
        <taxon>Fervidobacterium</taxon>
    </lineage>
</organism>
<dbReference type="STRING" id="1121883.SAMN02745226_00637"/>
<dbReference type="Proteomes" id="UP000184207">
    <property type="component" value="Unassembled WGS sequence"/>
</dbReference>
<proteinExistence type="predicted"/>
<dbReference type="SUPFAM" id="SSF46689">
    <property type="entry name" value="Homeodomain-like"/>
    <property type="match status" value="2"/>
</dbReference>
<dbReference type="InterPro" id="IPR050624">
    <property type="entry name" value="HTH-type_Tx_Regulator"/>
</dbReference>
<protein>
    <submittedName>
        <fullName evidence="4">Transcriptional regulator, TetR family</fullName>
    </submittedName>
</protein>
<sequence length="395" mass="46126">MPRQKRIPQRTDGIESKERLKSAAVKLFSKNNFANVSISQISKKSGLSSAAFYQYYLSKDEIFREIADEFFSGLRQFLTGTSLSEVGLSYIRYCNNNKHFVKAMHLNEYHFEWIRNNLEEILYSVSKKFELSEVGHFYFWSPLRFAVNFGDLLDVEIQPDIFVKIVLKGINYKVFKGNVRQLPDDIFNFQPVKHLLSGDEKREIILANAESLFGTYGFNKTQIYDIARASGIAVGTFYLYFKTKKELLKELVEWISRGLRYNVKLAVERYKNEPRIIQEIAGLYAFVQFFKNHTNMYKVVRESQSLDLELAKTYYISIYKPYYSNLRSLFENASKDEVINYDKDVLSKYYSLMLMGLGHYLGEKYLISGRVAETENLEKFLQDLCVYIFEGLGGE</sequence>
<feature type="DNA-binding region" description="H-T-H motif" evidence="2">
    <location>
        <begin position="37"/>
        <end position="56"/>
    </location>
</feature>
<dbReference type="RefSeq" id="WP_245789481.1">
    <property type="nucleotide sequence ID" value="NZ_FRDJ01000002.1"/>
</dbReference>
<evidence type="ECO:0000313" key="5">
    <source>
        <dbReference type="Proteomes" id="UP000184207"/>
    </source>
</evidence>
<dbReference type="PANTHER" id="PTHR43479:SF11">
    <property type="entry name" value="ACREF_ENVCD OPERON REPRESSOR-RELATED"/>
    <property type="match status" value="1"/>
</dbReference>
<dbReference type="GO" id="GO:0003677">
    <property type="term" value="F:DNA binding"/>
    <property type="evidence" value="ECO:0007669"/>
    <property type="project" value="UniProtKB-UniRule"/>
</dbReference>
<keyword evidence="5" id="KW-1185">Reference proteome</keyword>
<evidence type="ECO:0000256" key="2">
    <source>
        <dbReference type="PROSITE-ProRule" id="PRU00335"/>
    </source>
</evidence>
<dbReference type="InterPro" id="IPR009057">
    <property type="entry name" value="Homeodomain-like_sf"/>
</dbReference>
<dbReference type="AlphaFoldDB" id="A0A1M7S8E8"/>
<dbReference type="PANTHER" id="PTHR43479">
    <property type="entry name" value="ACREF/ENVCD OPERON REPRESSOR-RELATED"/>
    <property type="match status" value="1"/>
</dbReference>
<feature type="domain" description="HTH tetR-type" evidence="3">
    <location>
        <begin position="14"/>
        <end position="74"/>
    </location>
</feature>
<reference evidence="5" key="1">
    <citation type="submission" date="2016-12" db="EMBL/GenBank/DDBJ databases">
        <authorList>
            <person name="Varghese N."/>
            <person name="Submissions S."/>
        </authorList>
    </citation>
    <scope>NUCLEOTIDE SEQUENCE [LARGE SCALE GENOMIC DNA]</scope>
    <source>
        <strain evidence="5">DSM 13020</strain>
    </source>
</reference>
<feature type="DNA-binding region" description="H-T-H motif" evidence="2">
    <location>
        <begin position="222"/>
        <end position="241"/>
    </location>
</feature>
<feature type="domain" description="HTH tetR-type" evidence="3">
    <location>
        <begin position="199"/>
        <end position="259"/>
    </location>
</feature>
<dbReference type="PROSITE" id="PS50977">
    <property type="entry name" value="HTH_TETR_2"/>
    <property type="match status" value="2"/>
</dbReference>
<evidence type="ECO:0000256" key="1">
    <source>
        <dbReference type="ARBA" id="ARBA00023125"/>
    </source>
</evidence>
<accession>A0A1M7S8E8</accession>
<keyword evidence="1 2" id="KW-0238">DNA-binding</keyword>
<dbReference type="Gene3D" id="1.10.357.10">
    <property type="entry name" value="Tetracycline Repressor, domain 2"/>
    <property type="match status" value="2"/>
</dbReference>
<evidence type="ECO:0000313" key="4">
    <source>
        <dbReference type="EMBL" id="SHN54665.1"/>
    </source>
</evidence>
<gene>
    <name evidence="4" type="ORF">SAMN02745226_00637</name>
</gene>
<dbReference type="EMBL" id="FRDJ01000002">
    <property type="protein sequence ID" value="SHN54665.1"/>
    <property type="molecule type" value="Genomic_DNA"/>
</dbReference>
<dbReference type="InterPro" id="IPR001647">
    <property type="entry name" value="HTH_TetR"/>
</dbReference>